<evidence type="ECO:0000313" key="2">
    <source>
        <dbReference type="Proteomes" id="UP000051096"/>
    </source>
</evidence>
<sequence length="88" mass="9817">MNRVVIQFVGVDSGAMLDKSSNYRESKDCLRSRGNLVIVRVSAARTEKHSAYSVFIQRSLRLGVWLLVLGAWDLCSGDCLTLGMRLVQ</sequence>
<name>A0A0S8GDP0_UNCW3</name>
<protein>
    <submittedName>
        <fullName evidence="1">Uncharacterized protein</fullName>
    </submittedName>
</protein>
<dbReference type="Proteomes" id="UP000051096">
    <property type="component" value="Unassembled WGS sequence"/>
</dbReference>
<organism evidence="1 2">
    <name type="scientific">candidate division WOR_3 bacterium SM23_60</name>
    <dbReference type="NCBI Taxonomy" id="1703780"/>
    <lineage>
        <taxon>Bacteria</taxon>
        <taxon>Bacteria division WOR-3</taxon>
    </lineage>
</organism>
<dbReference type="EMBL" id="LJUO01000070">
    <property type="protein sequence ID" value="KPK71119.1"/>
    <property type="molecule type" value="Genomic_DNA"/>
</dbReference>
<reference evidence="1 2" key="1">
    <citation type="journal article" date="2015" name="Microbiome">
        <title>Genomic resolution of linkages in carbon, nitrogen, and sulfur cycling among widespread estuary sediment bacteria.</title>
        <authorList>
            <person name="Baker B.J."/>
            <person name="Lazar C.S."/>
            <person name="Teske A.P."/>
            <person name="Dick G.J."/>
        </authorList>
    </citation>
    <scope>NUCLEOTIDE SEQUENCE [LARGE SCALE GENOMIC DNA]</scope>
    <source>
        <strain evidence="1">SM23_60</strain>
    </source>
</reference>
<dbReference type="AlphaFoldDB" id="A0A0S8GDP0"/>
<evidence type="ECO:0000313" key="1">
    <source>
        <dbReference type="EMBL" id="KPK71119.1"/>
    </source>
</evidence>
<proteinExistence type="predicted"/>
<gene>
    <name evidence="1" type="ORF">AMJ87_07670</name>
</gene>
<comment type="caution">
    <text evidence="1">The sequence shown here is derived from an EMBL/GenBank/DDBJ whole genome shotgun (WGS) entry which is preliminary data.</text>
</comment>
<accession>A0A0S8GDP0</accession>